<keyword evidence="3" id="KW-1185">Reference proteome</keyword>
<comment type="caution">
    <text evidence="2">The sequence shown here is derived from an EMBL/GenBank/DDBJ whole genome shotgun (WGS) entry which is preliminary data.</text>
</comment>
<dbReference type="EMBL" id="VUJU01000441">
    <property type="protein sequence ID" value="KAF0770405.1"/>
    <property type="molecule type" value="Genomic_DNA"/>
</dbReference>
<dbReference type="Proteomes" id="UP000478052">
    <property type="component" value="Unassembled WGS sequence"/>
</dbReference>
<name>A0A6G0ZHQ1_APHCR</name>
<accession>A0A6G0ZHQ1</accession>
<protein>
    <submittedName>
        <fullName evidence="2">Zinc finger MYM-type protein 6-like</fullName>
    </submittedName>
</protein>
<organism evidence="2 3">
    <name type="scientific">Aphis craccivora</name>
    <name type="common">Cowpea aphid</name>
    <dbReference type="NCBI Taxonomy" id="307492"/>
    <lineage>
        <taxon>Eukaryota</taxon>
        <taxon>Metazoa</taxon>
        <taxon>Ecdysozoa</taxon>
        <taxon>Arthropoda</taxon>
        <taxon>Hexapoda</taxon>
        <taxon>Insecta</taxon>
        <taxon>Pterygota</taxon>
        <taxon>Neoptera</taxon>
        <taxon>Paraneoptera</taxon>
        <taxon>Hemiptera</taxon>
        <taxon>Sternorrhyncha</taxon>
        <taxon>Aphidomorpha</taxon>
        <taxon>Aphidoidea</taxon>
        <taxon>Aphididae</taxon>
        <taxon>Aphidini</taxon>
        <taxon>Aphis</taxon>
        <taxon>Aphis</taxon>
    </lineage>
</organism>
<keyword evidence="1" id="KW-0472">Membrane</keyword>
<dbReference type="OrthoDB" id="6597291at2759"/>
<evidence type="ECO:0000313" key="2">
    <source>
        <dbReference type="EMBL" id="KAF0770405.1"/>
    </source>
</evidence>
<sequence length="125" mass="14438">MFHPNIITHVETGILCICLFILGILIFKPIILLFKYTSNIFRTIQAFQSISLRLVTSASWYISNDTLHNYLNIETISQLASKHYSKFHSKLSTHSNPKISSLSCKTFPGNPIRRLKRKWCRGLLK</sequence>
<keyword evidence="1" id="KW-0812">Transmembrane</keyword>
<dbReference type="AlphaFoldDB" id="A0A6G0ZHQ1"/>
<gene>
    <name evidence="2" type="ORF">FWK35_00001175</name>
</gene>
<evidence type="ECO:0000256" key="1">
    <source>
        <dbReference type="SAM" id="Phobius"/>
    </source>
</evidence>
<feature type="transmembrane region" description="Helical" evidence="1">
    <location>
        <begin position="12"/>
        <end position="34"/>
    </location>
</feature>
<reference evidence="2 3" key="1">
    <citation type="submission" date="2019-08" db="EMBL/GenBank/DDBJ databases">
        <title>Whole genome of Aphis craccivora.</title>
        <authorList>
            <person name="Voronova N.V."/>
            <person name="Shulinski R.S."/>
            <person name="Bandarenka Y.V."/>
            <person name="Zhorov D.G."/>
            <person name="Warner D."/>
        </authorList>
    </citation>
    <scope>NUCLEOTIDE SEQUENCE [LARGE SCALE GENOMIC DNA]</scope>
    <source>
        <strain evidence="2">180601</strain>
        <tissue evidence="2">Whole Body</tissue>
    </source>
</reference>
<evidence type="ECO:0000313" key="3">
    <source>
        <dbReference type="Proteomes" id="UP000478052"/>
    </source>
</evidence>
<proteinExistence type="predicted"/>
<keyword evidence="1" id="KW-1133">Transmembrane helix</keyword>